<evidence type="ECO:0000256" key="1">
    <source>
        <dbReference type="SAM" id="SignalP"/>
    </source>
</evidence>
<accession>A0A395W5S7</accession>
<name>A0A395W5S7_9FIRM</name>
<evidence type="ECO:0000313" key="3">
    <source>
        <dbReference type="Proteomes" id="UP000265489"/>
    </source>
</evidence>
<feature type="signal peptide" evidence="1">
    <location>
        <begin position="1"/>
        <end position="28"/>
    </location>
</feature>
<protein>
    <submittedName>
        <fullName evidence="2">Uncharacterized protein</fullName>
    </submittedName>
</protein>
<proteinExistence type="predicted"/>
<reference evidence="2 3" key="1">
    <citation type="submission" date="2018-08" db="EMBL/GenBank/DDBJ databases">
        <title>A genome reference for cultivated species of the human gut microbiota.</title>
        <authorList>
            <person name="Zou Y."/>
            <person name="Xue W."/>
            <person name="Luo G."/>
        </authorList>
    </citation>
    <scope>NUCLEOTIDE SEQUENCE [LARGE SCALE GENOMIC DNA]</scope>
    <source>
        <strain evidence="2 3">AF15-20</strain>
    </source>
</reference>
<evidence type="ECO:0000313" key="2">
    <source>
        <dbReference type="EMBL" id="RGU90747.1"/>
    </source>
</evidence>
<organism evidence="2 3">
    <name type="scientific">Holdemanella biformis</name>
    <dbReference type="NCBI Taxonomy" id="1735"/>
    <lineage>
        <taxon>Bacteria</taxon>
        <taxon>Bacillati</taxon>
        <taxon>Bacillota</taxon>
        <taxon>Erysipelotrichia</taxon>
        <taxon>Erysipelotrichales</taxon>
        <taxon>Erysipelotrichaceae</taxon>
        <taxon>Holdemanella</taxon>
    </lineage>
</organism>
<dbReference type="Proteomes" id="UP000265489">
    <property type="component" value="Unassembled WGS sequence"/>
</dbReference>
<keyword evidence="1" id="KW-0732">Signal</keyword>
<comment type="caution">
    <text evidence="2">The sequence shown here is derived from an EMBL/GenBank/DDBJ whole genome shotgun (WGS) entry which is preliminary data.</text>
</comment>
<sequence length="220" mass="24564">MMNKIKKIFSCMCAFILSITLINVDARAYETKTDEQILAEMQQMQDRITETLIIEDNKYIYDYDTIKEIVDVYDFDEFNQVAGTNYTKESFLDIAIDSIENTDLTPQVIPTGICGQTWKIEGWNYVRTAQTKAVSNALVNDAKNYAEILRAGGAIGGAATSAVPAVAVVLVAASALGVAYYNTFANNLSYQNSLSKCGTVIDINKFYFHYQIWNQANYNG</sequence>
<dbReference type="AlphaFoldDB" id="A0A395W5S7"/>
<gene>
    <name evidence="2" type="ORF">DWW32_08100</name>
</gene>
<dbReference type="RefSeq" id="WP_118325405.1">
    <property type="nucleotide sequence ID" value="NZ_JAQEGG010000004.1"/>
</dbReference>
<dbReference type="EMBL" id="QRYQ01000015">
    <property type="protein sequence ID" value="RGU90747.1"/>
    <property type="molecule type" value="Genomic_DNA"/>
</dbReference>
<feature type="chain" id="PRO_5017316946" evidence="1">
    <location>
        <begin position="29"/>
        <end position="220"/>
    </location>
</feature>